<reference evidence="2 3" key="1">
    <citation type="submission" date="2022-12" db="EMBL/GenBank/DDBJ databases">
        <title>Two new species, Stenotrophomonas aracearum and Stenotrophomonas oahuensis, isolated from Anthurium (Araceae family) in Hawaii.</title>
        <authorList>
            <person name="Chunag S.C."/>
            <person name="Dobhal S."/>
            <person name="Alvarez A."/>
            <person name="Arif M."/>
        </authorList>
    </citation>
    <scope>NUCLEOTIDE SEQUENCE [LARGE SCALE GENOMIC DNA]</scope>
    <source>
        <strain evidence="2 3">A5588</strain>
    </source>
</reference>
<dbReference type="SUPFAM" id="SSF48452">
    <property type="entry name" value="TPR-like"/>
    <property type="match status" value="1"/>
</dbReference>
<dbReference type="Gene3D" id="1.25.40.10">
    <property type="entry name" value="Tetratricopeptide repeat domain"/>
    <property type="match status" value="1"/>
</dbReference>
<name>A0ABY9YCL9_9GAMM</name>
<dbReference type="PROSITE" id="PS50005">
    <property type="entry name" value="TPR"/>
    <property type="match status" value="1"/>
</dbReference>
<dbReference type="InterPro" id="IPR019734">
    <property type="entry name" value="TPR_rpt"/>
</dbReference>
<dbReference type="Pfam" id="PF13174">
    <property type="entry name" value="TPR_6"/>
    <property type="match status" value="1"/>
</dbReference>
<evidence type="ECO:0000313" key="2">
    <source>
        <dbReference type="EMBL" id="WNH48610.1"/>
    </source>
</evidence>
<keyword evidence="1" id="KW-0802">TPR repeat</keyword>
<dbReference type="RefSeq" id="WP_311183166.1">
    <property type="nucleotide sequence ID" value="NZ_CP115543.1"/>
</dbReference>
<dbReference type="InterPro" id="IPR011990">
    <property type="entry name" value="TPR-like_helical_dom_sf"/>
</dbReference>
<gene>
    <name evidence="2" type="ORF">PDM28_18435</name>
</gene>
<accession>A0ABY9YCL9</accession>
<organism evidence="2 3">
    <name type="scientific">Stenotrophomonas aracearum</name>
    <dbReference type="NCBI Taxonomy" id="3003272"/>
    <lineage>
        <taxon>Bacteria</taxon>
        <taxon>Pseudomonadati</taxon>
        <taxon>Pseudomonadota</taxon>
        <taxon>Gammaproteobacteria</taxon>
        <taxon>Lysobacterales</taxon>
        <taxon>Lysobacteraceae</taxon>
        <taxon>Stenotrophomonas</taxon>
    </lineage>
</organism>
<dbReference type="SMART" id="SM00028">
    <property type="entry name" value="TPR"/>
    <property type="match status" value="2"/>
</dbReference>
<evidence type="ECO:0000313" key="3">
    <source>
        <dbReference type="Proteomes" id="UP001305421"/>
    </source>
</evidence>
<dbReference type="Proteomes" id="UP001305421">
    <property type="component" value="Chromosome"/>
</dbReference>
<feature type="repeat" description="TPR" evidence="1">
    <location>
        <begin position="8"/>
        <end position="41"/>
    </location>
</feature>
<sequence>MSLDILDAEELFHIALSAMQNGRDGEALEALKRLLALEPGHRHAQHLLGAQYAQLGMFARAEATWSALLASAPEFAEARFQLGRLLTLGGDPAAVQAVLAPLADRTDDLGCYAQAVTAASRGEHGRVEQFLAQGLALASSNPGVTGDMQEWLQRLRGQGAPAPGPAVVGPPAPEAASMLLSGYGRH</sequence>
<dbReference type="EMBL" id="CP115543">
    <property type="protein sequence ID" value="WNH48610.1"/>
    <property type="molecule type" value="Genomic_DNA"/>
</dbReference>
<evidence type="ECO:0008006" key="4">
    <source>
        <dbReference type="Google" id="ProtNLM"/>
    </source>
</evidence>
<proteinExistence type="predicted"/>
<evidence type="ECO:0000256" key="1">
    <source>
        <dbReference type="PROSITE-ProRule" id="PRU00339"/>
    </source>
</evidence>
<protein>
    <recommendedName>
        <fullName evidence="4">Tetratricopeptide repeat protein</fullName>
    </recommendedName>
</protein>
<keyword evidence="3" id="KW-1185">Reference proteome</keyword>